<dbReference type="Proteomes" id="UP000625568">
    <property type="component" value="Chromosome 1"/>
</dbReference>
<accession>A0A892I8W9</accession>
<evidence type="ECO:0000313" key="2">
    <source>
        <dbReference type="EMBL" id="QRO78588.1"/>
    </source>
</evidence>
<keyword evidence="3" id="KW-1185">Reference proteome</keyword>
<organism evidence="2 3">
    <name type="scientific">Burkholderia dolosa</name>
    <dbReference type="NCBI Taxonomy" id="152500"/>
    <lineage>
        <taxon>Bacteria</taxon>
        <taxon>Pseudomonadati</taxon>
        <taxon>Pseudomonadota</taxon>
        <taxon>Betaproteobacteria</taxon>
        <taxon>Burkholderiales</taxon>
        <taxon>Burkholderiaceae</taxon>
        <taxon>Burkholderia</taxon>
        <taxon>Burkholderia cepacia complex</taxon>
    </lineage>
</organism>
<gene>
    <name evidence="2" type="ORF">I6K02_06730</name>
</gene>
<evidence type="ECO:0000313" key="3">
    <source>
        <dbReference type="Proteomes" id="UP000625568"/>
    </source>
</evidence>
<reference evidence="2 3" key="1">
    <citation type="submission" date="2021-02" db="EMBL/GenBank/DDBJ databases">
        <title>FDA dAtabase for Regulatory Grade micrObial Sequences (FDA-ARGOS): Supporting development and validation of Infectious Disease Dx tests.</title>
        <authorList>
            <person name="Minogue T."/>
            <person name="Wolcott M."/>
            <person name="Wasieloski L."/>
            <person name="Aguilar W."/>
            <person name="Moore D."/>
            <person name="Jaissle J."/>
            <person name="Tallon L."/>
            <person name="Sadzewicz L."/>
            <person name="Zhao X."/>
            <person name="Boylan J."/>
            <person name="Ott S."/>
            <person name="Bowen H."/>
            <person name="Vavikolanu K."/>
            <person name="Mehta A."/>
            <person name="Aluvathingal J."/>
            <person name="Nadendla S."/>
            <person name="Yan Y."/>
            <person name="Sichtig H."/>
        </authorList>
    </citation>
    <scope>NUCLEOTIDE SEQUENCE [LARGE SCALE GENOMIC DNA]</scope>
    <source>
        <strain evidence="2 3">FDAARGOS_1272</strain>
    </source>
</reference>
<protein>
    <submittedName>
        <fullName evidence="2">Uncharacterized protein</fullName>
    </submittedName>
</protein>
<evidence type="ECO:0000256" key="1">
    <source>
        <dbReference type="SAM" id="MobiDB-lite"/>
    </source>
</evidence>
<proteinExistence type="predicted"/>
<dbReference type="EMBL" id="CP069482">
    <property type="protein sequence ID" value="QRO78588.1"/>
    <property type="molecule type" value="Genomic_DNA"/>
</dbReference>
<feature type="region of interest" description="Disordered" evidence="1">
    <location>
        <begin position="26"/>
        <end position="50"/>
    </location>
</feature>
<dbReference type="RefSeq" id="WP_123806806.1">
    <property type="nucleotide sequence ID" value="NZ_CP033840.1"/>
</dbReference>
<dbReference type="AlphaFoldDB" id="A0A892I8W9"/>
<name>A0A892I8W9_9BURK</name>
<dbReference type="GeneID" id="93126309"/>
<sequence length="104" mass="11186">MPRVVAYRARRGVVARIGGIAGGAVRAGTGARENRRASPHRRGNPNRHVDADATASIGHCNACVLRRASSISLAVGIRTASTLRRSIRSMKRTPADERRSNELC</sequence>